<dbReference type="PROSITE" id="PS50883">
    <property type="entry name" value="EAL"/>
    <property type="match status" value="1"/>
</dbReference>
<evidence type="ECO:0000256" key="8">
    <source>
        <dbReference type="SAM" id="Phobius"/>
    </source>
</evidence>
<dbReference type="NCBIfam" id="TIGR00254">
    <property type="entry name" value="GGDEF"/>
    <property type="match status" value="1"/>
</dbReference>
<evidence type="ECO:0000256" key="6">
    <source>
        <dbReference type="ARBA" id="ARBA00022840"/>
    </source>
</evidence>
<dbReference type="CDD" id="cd00130">
    <property type="entry name" value="PAS"/>
    <property type="match status" value="1"/>
</dbReference>
<keyword evidence="7" id="KW-0902">Two-component regulatory system</keyword>
<dbReference type="CDD" id="cd01949">
    <property type="entry name" value="GGDEF"/>
    <property type="match status" value="1"/>
</dbReference>
<evidence type="ECO:0000256" key="4">
    <source>
        <dbReference type="ARBA" id="ARBA00022741"/>
    </source>
</evidence>
<keyword evidence="8" id="KW-1133">Transmembrane helix</keyword>
<dbReference type="InterPro" id="IPR052155">
    <property type="entry name" value="Biofilm_reg_signaling"/>
</dbReference>
<dbReference type="PROSITE" id="PS50112">
    <property type="entry name" value="PAS"/>
    <property type="match status" value="1"/>
</dbReference>
<evidence type="ECO:0000313" key="13">
    <source>
        <dbReference type="EMBL" id="VAW73092.1"/>
    </source>
</evidence>
<dbReference type="InterPro" id="IPR000700">
    <property type="entry name" value="PAS-assoc_C"/>
</dbReference>
<dbReference type="GO" id="GO:0005524">
    <property type="term" value="F:ATP binding"/>
    <property type="evidence" value="ECO:0007669"/>
    <property type="project" value="UniProtKB-KW"/>
</dbReference>
<feature type="domain" description="PAS" evidence="9">
    <location>
        <begin position="314"/>
        <end position="359"/>
    </location>
</feature>
<comment type="subcellular location">
    <subcellularLocation>
        <location evidence="1">Membrane</location>
    </subcellularLocation>
</comment>
<dbReference type="PROSITE" id="PS50887">
    <property type="entry name" value="GGDEF"/>
    <property type="match status" value="1"/>
</dbReference>
<sequence>MNNSILYNRSFHITAITQILIILLLLWNGNKRLKEFETYHQSISEQSSLAVSIEVNSLISNLQTGLRILTTENPELIARLAEDPENEKLLSIINRKLTDYFTYFYTVTVTDQNGVLFIDDFGEKIGDFCRQDIQLFANKNPEYGISIHPGPTLHHFDIMVPWEIDSNKYKVKKGIFFVSFSTESIVSILNSSETPGHEIYILHSNKKNLIEISAMGSREILDGNNFLTKKTPSKKYKIKNTLWEVVDLVSDNLRKNFIHNISIEYSLIYGGILMLSGLMLLVSLREEKKRKKAEADVIRINKSLEKIVTHRTEEFKKFFSAIEQAADNTIITDKNGTIEYINDAFIKTTGFSRNELIGKKSSIVKSGHHDNKFYHDMWSALLAGKSFHAIFTNRHKTGYNFYEDKTISPIKDKNGHITHFIGTGKDVSETINHEKEMSYLAHHDTLTDLPNRVLLHDRVENSIAAAHRSNSNIVIMFLNINRFKSVNDRFGQNTGDELLKKIARRLTEMLREEDTICRNSGDEFVILAGKIDSNHDIAALAQKINREMAKTFLIHKHEIKISSSIGISIYPGNGTSHSELILNANTAVSRAKSNNSGYEFFTESMSKSVLELLEMEEKLHHALENNEFNLVYQPKVNSKTRETTGFEALLRWKNPELGFITPFKFIPVLESTGLIIAVGNWIIQEVIKQINNNLFCGRAVSINLSPVQCVFGGLIKSIEAEIKNNNVAPELLEFEVTESLFINDFEQSHNTLQGLKNLGCSIALDDFGTGYSSLSYLDKLPIDVLKVDRSFITNIHLHPKKQAMLDSIMYLTKKLNISTVIEGIETIEELTEVEKSGGYIIQGYYFSKPLNTRDIEKWLNKNPASP</sequence>
<dbReference type="InterPro" id="IPR035965">
    <property type="entry name" value="PAS-like_dom_sf"/>
</dbReference>
<evidence type="ECO:0000259" key="12">
    <source>
        <dbReference type="PROSITE" id="PS50887"/>
    </source>
</evidence>
<organism evidence="13">
    <name type="scientific">hydrothermal vent metagenome</name>
    <dbReference type="NCBI Taxonomy" id="652676"/>
    <lineage>
        <taxon>unclassified sequences</taxon>
        <taxon>metagenomes</taxon>
        <taxon>ecological metagenomes</taxon>
    </lineage>
</organism>
<keyword evidence="8" id="KW-0472">Membrane</keyword>
<dbReference type="Gene3D" id="3.30.450.20">
    <property type="entry name" value="PAS domain"/>
    <property type="match status" value="1"/>
</dbReference>
<evidence type="ECO:0000256" key="5">
    <source>
        <dbReference type="ARBA" id="ARBA00022777"/>
    </source>
</evidence>
<keyword evidence="2" id="KW-0597">Phosphoprotein</keyword>
<protein>
    <submittedName>
        <fullName evidence="13">Diguanylate cyclase/phosphodiesterase (GGDEF &amp; EAL domains) with PAS/PAC sensor(S)</fullName>
    </submittedName>
</protein>
<dbReference type="PROSITE" id="PS50113">
    <property type="entry name" value="PAC"/>
    <property type="match status" value="1"/>
</dbReference>
<dbReference type="PANTHER" id="PTHR44757:SF2">
    <property type="entry name" value="BIOFILM ARCHITECTURE MAINTENANCE PROTEIN MBAA"/>
    <property type="match status" value="1"/>
</dbReference>
<keyword evidence="6" id="KW-0067">ATP-binding</keyword>
<dbReference type="CDD" id="cd01948">
    <property type="entry name" value="EAL"/>
    <property type="match status" value="1"/>
</dbReference>
<dbReference type="InterPro" id="IPR001633">
    <property type="entry name" value="EAL_dom"/>
</dbReference>
<dbReference type="SMART" id="SM00091">
    <property type="entry name" value="PAS"/>
    <property type="match status" value="1"/>
</dbReference>
<gene>
    <name evidence="13" type="ORF">MNBD_GAMMA10-473</name>
</gene>
<keyword evidence="3" id="KW-0808">Transferase</keyword>
<feature type="domain" description="PAC" evidence="10">
    <location>
        <begin position="385"/>
        <end position="439"/>
    </location>
</feature>
<dbReference type="PANTHER" id="PTHR44757">
    <property type="entry name" value="DIGUANYLATE CYCLASE DGCP"/>
    <property type="match status" value="1"/>
</dbReference>
<evidence type="ECO:0000259" key="9">
    <source>
        <dbReference type="PROSITE" id="PS50112"/>
    </source>
</evidence>
<dbReference type="InterPro" id="IPR000014">
    <property type="entry name" value="PAS"/>
</dbReference>
<evidence type="ECO:0000256" key="2">
    <source>
        <dbReference type="ARBA" id="ARBA00022553"/>
    </source>
</evidence>
<dbReference type="GO" id="GO:0016020">
    <property type="term" value="C:membrane"/>
    <property type="evidence" value="ECO:0007669"/>
    <property type="project" value="UniProtKB-SubCell"/>
</dbReference>
<dbReference type="AlphaFoldDB" id="A0A3B0YCS0"/>
<dbReference type="GO" id="GO:0016301">
    <property type="term" value="F:kinase activity"/>
    <property type="evidence" value="ECO:0007669"/>
    <property type="project" value="UniProtKB-KW"/>
</dbReference>
<accession>A0A3B0YCS0</accession>
<keyword evidence="4" id="KW-0547">Nucleotide-binding</keyword>
<evidence type="ECO:0000256" key="7">
    <source>
        <dbReference type="ARBA" id="ARBA00023012"/>
    </source>
</evidence>
<feature type="transmembrane region" description="Helical" evidence="8">
    <location>
        <begin position="263"/>
        <end position="284"/>
    </location>
</feature>
<dbReference type="InterPro" id="IPR000160">
    <property type="entry name" value="GGDEF_dom"/>
</dbReference>
<name>A0A3B0YCS0_9ZZZZ</name>
<dbReference type="GO" id="GO:0000160">
    <property type="term" value="P:phosphorelay signal transduction system"/>
    <property type="evidence" value="ECO:0007669"/>
    <property type="project" value="UniProtKB-KW"/>
</dbReference>
<keyword evidence="8" id="KW-0812">Transmembrane</keyword>
<dbReference type="Pfam" id="PF13426">
    <property type="entry name" value="PAS_9"/>
    <property type="match status" value="1"/>
</dbReference>
<dbReference type="InterPro" id="IPR043128">
    <property type="entry name" value="Rev_trsase/Diguanyl_cyclase"/>
</dbReference>
<dbReference type="SMART" id="SM00267">
    <property type="entry name" value="GGDEF"/>
    <property type="match status" value="1"/>
</dbReference>
<dbReference type="SUPFAM" id="SSF55073">
    <property type="entry name" value="Nucleotide cyclase"/>
    <property type="match status" value="1"/>
</dbReference>
<dbReference type="SUPFAM" id="SSF141868">
    <property type="entry name" value="EAL domain-like"/>
    <property type="match status" value="1"/>
</dbReference>
<dbReference type="InterPro" id="IPR029787">
    <property type="entry name" value="Nucleotide_cyclase"/>
</dbReference>
<dbReference type="EMBL" id="UOFJ01000698">
    <property type="protein sequence ID" value="VAW73092.1"/>
    <property type="molecule type" value="Genomic_DNA"/>
</dbReference>
<dbReference type="SMART" id="SM00052">
    <property type="entry name" value="EAL"/>
    <property type="match status" value="1"/>
</dbReference>
<evidence type="ECO:0000256" key="3">
    <source>
        <dbReference type="ARBA" id="ARBA00022679"/>
    </source>
</evidence>
<dbReference type="Pfam" id="PF00563">
    <property type="entry name" value="EAL"/>
    <property type="match status" value="1"/>
</dbReference>
<dbReference type="NCBIfam" id="TIGR00229">
    <property type="entry name" value="sensory_box"/>
    <property type="match status" value="1"/>
</dbReference>
<feature type="transmembrane region" description="Helical" evidence="8">
    <location>
        <begin position="6"/>
        <end position="27"/>
    </location>
</feature>
<dbReference type="Gene3D" id="3.20.20.450">
    <property type="entry name" value="EAL domain"/>
    <property type="match status" value="1"/>
</dbReference>
<dbReference type="SUPFAM" id="SSF103190">
    <property type="entry name" value="Sensory domain-like"/>
    <property type="match status" value="1"/>
</dbReference>
<evidence type="ECO:0000259" key="10">
    <source>
        <dbReference type="PROSITE" id="PS50113"/>
    </source>
</evidence>
<dbReference type="Pfam" id="PF00990">
    <property type="entry name" value="GGDEF"/>
    <property type="match status" value="1"/>
</dbReference>
<evidence type="ECO:0000259" key="11">
    <source>
        <dbReference type="PROSITE" id="PS50883"/>
    </source>
</evidence>
<dbReference type="InterPro" id="IPR029151">
    <property type="entry name" value="Sensor-like_sf"/>
</dbReference>
<dbReference type="Gene3D" id="3.30.70.270">
    <property type="match status" value="1"/>
</dbReference>
<reference evidence="13" key="1">
    <citation type="submission" date="2018-06" db="EMBL/GenBank/DDBJ databases">
        <authorList>
            <person name="Zhirakovskaya E."/>
        </authorList>
    </citation>
    <scope>NUCLEOTIDE SEQUENCE</scope>
</reference>
<feature type="domain" description="GGDEF" evidence="12">
    <location>
        <begin position="471"/>
        <end position="604"/>
    </location>
</feature>
<evidence type="ECO:0000256" key="1">
    <source>
        <dbReference type="ARBA" id="ARBA00004370"/>
    </source>
</evidence>
<proteinExistence type="predicted"/>
<feature type="domain" description="EAL" evidence="11">
    <location>
        <begin position="612"/>
        <end position="863"/>
    </location>
</feature>
<dbReference type="SUPFAM" id="SSF55785">
    <property type="entry name" value="PYP-like sensor domain (PAS domain)"/>
    <property type="match status" value="1"/>
</dbReference>
<keyword evidence="5" id="KW-0418">Kinase</keyword>
<dbReference type="InterPro" id="IPR035919">
    <property type="entry name" value="EAL_sf"/>
</dbReference>